<gene>
    <name evidence="2" type="ORF">BJ508DRAFT_14880</name>
</gene>
<proteinExistence type="predicted"/>
<accession>A0A3N4HRM6</accession>
<keyword evidence="3" id="KW-1185">Reference proteome</keyword>
<evidence type="ECO:0000313" key="2">
    <source>
        <dbReference type="EMBL" id="RPA75947.1"/>
    </source>
</evidence>
<evidence type="ECO:0000313" key="3">
    <source>
        <dbReference type="Proteomes" id="UP000275078"/>
    </source>
</evidence>
<evidence type="ECO:0000256" key="1">
    <source>
        <dbReference type="SAM" id="SignalP"/>
    </source>
</evidence>
<organism evidence="2 3">
    <name type="scientific">Ascobolus immersus RN42</name>
    <dbReference type="NCBI Taxonomy" id="1160509"/>
    <lineage>
        <taxon>Eukaryota</taxon>
        <taxon>Fungi</taxon>
        <taxon>Dikarya</taxon>
        <taxon>Ascomycota</taxon>
        <taxon>Pezizomycotina</taxon>
        <taxon>Pezizomycetes</taxon>
        <taxon>Pezizales</taxon>
        <taxon>Ascobolaceae</taxon>
        <taxon>Ascobolus</taxon>
    </lineage>
</organism>
<keyword evidence="1" id="KW-0732">Signal</keyword>
<sequence length="202" mass="21649">MHIHGLFSFFAISSVVLLASAAPTTTNDKRIAISSSIPALPTIPGHPTFVCGCTNDCIVNCKVPDTCWCTRECQEKYLCQEDAVVPATTNEKRIVIPSSIPAAPARPSKRPFTCGCTNDCQLDCKVPGTCFCTTECQVEYLCPTVEGGSKGYTPQPPAEPVAGPKPKAGCWQECMASCPKGKRCNCLAVQCPGWFSRASHNK</sequence>
<dbReference type="EMBL" id="ML119754">
    <property type="protein sequence ID" value="RPA75947.1"/>
    <property type="molecule type" value="Genomic_DNA"/>
</dbReference>
<reference evidence="2 3" key="1">
    <citation type="journal article" date="2018" name="Nat. Ecol. Evol.">
        <title>Pezizomycetes genomes reveal the molecular basis of ectomycorrhizal truffle lifestyle.</title>
        <authorList>
            <person name="Murat C."/>
            <person name="Payen T."/>
            <person name="Noel B."/>
            <person name="Kuo A."/>
            <person name="Morin E."/>
            <person name="Chen J."/>
            <person name="Kohler A."/>
            <person name="Krizsan K."/>
            <person name="Balestrini R."/>
            <person name="Da Silva C."/>
            <person name="Montanini B."/>
            <person name="Hainaut M."/>
            <person name="Levati E."/>
            <person name="Barry K.W."/>
            <person name="Belfiori B."/>
            <person name="Cichocki N."/>
            <person name="Clum A."/>
            <person name="Dockter R.B."/>
            <person name="Fauchery L."/>
            <person name="Guy J."/>
            <person name="Iotti M."/>
            <person name="Le Tacon F."/>
            <person name="Lindquist E.A."/>
            <person name="Lipzen A."/>
            <person name="Malagnac F."/>
            <person name="Mello A."/>
            <person name="Molinier V."/>
            <person name="Miyauchi S."/>
            <person name="Poulain J."/>
            <person name="Riccioni C."/>
            <person name="Rubini A."/>
            <person name="Sitrit Y."/>
            <person name="Splivallo R."/>
            <person name="Traeger S."/>
            <person name="Wang M."/>
            <person name="Zifcakova L."/>
            <person name="Wipf D."/>
            <person name="Zambonelli A."/>
            <person name="Paolocci F."/>
            <person name="Nowrousian M."/>
            <person name="Ottonello S."/>
            <person name="Baldrian P."/>
            <person name="Spatafora J.W."/>
            <person name="Henrissat B."/>
            <person name="Nagy L.G."/>
            <person name="Aury J.M."/>
            <person name="Wincker P."/>
            <person name="Grigoriev I.V."/>
            <person name="Bonfante P."/>
            <person name="Martin F.M."/>
        </authorList>
    </citation>
    <scope>NUCLEOTIDE SEQUENCE [LARGE SCALE GENOMIC DNA]</scope>
    <source>
        <strain evidence="2 3">RN42</strain>
    </source>
</reference>
<protein>
    <submittedName>
        <fullName evidence="2">Uncharacterized protein</fullName>
    </submittedName>
</protein>
<feature type="signal peptide" evidence="1">
    <location>
        <begin position="1"/>
        <end position="21"/>
    </location>
</feature>
<feature type="chain" id="PRO_5017954831" evidence="1">
    <location>
        <begin position="22"/>
        <end position="202"/>
    </location>
</feature>
<name>A0A3N4HRM6_ASCIM</name>
<dbReference type="AlphaFoldDB" id="A0A3N4HRM6"/>
<dbReference type="Proteomes" id="UP000275078">
    <property type="component" value="Unassembled WGS sequence"/>
</dbReference>